<protein>
    <recommendedName>
        <fullName evidence="5">Flagellar hook-associated protein 2</fullName>
        <shortName evidence="5">HAP2</shortName>
    </recommendedName>
    <alternativeName>
        <fullName evidence="5">Flagellar cap protein</fullName>
    </alternativeName>
</protein>
<evidence type="ECO:0000259" key="7">
    <source>
        <dbReference type="Pfam" id="PF07195"/>
    </source>
</evidence>
<organism evidence="8">
    <name type="scientific">Proteinivorax tanatarense</name>
    <dbReference type="NCBI Taxonomy" id="1260629"/>
    <lineage>
        <taxon>Bacteria</taxon>
        <taxon>Bacillati</taxon>
        <taxon>Bacillota</taxon>
        <taxon>Clostridia</taxon>
        <taxon>Eubacteriales</taxon>
        <taxon>Proteinivoracaceae</taxon>
        <taxon>Proteinivorax</taxon>
    </lineage>
</organism>
<keyword evidence="8" id="KW-0282">Flagellum</keyword>
<keyword evidence="8" id="KW-0966">Cell projection</keyword>
<comment type="subunit">
    <text evidence="2 5">Homopentamer.</text>
</comment>
<reference evidence="8" key="2">
    <citation type="submission" date="2024-06" db="EMBL/GenBank/DDBJ databases">
        <authorList>
            <person name="Petrova K.O."/>
            <person name="Toshchakov S.V."/>
            <person name="Boltjanskaja Y.V."/>
            <person name="Kevbrin V."/>
        </authorList>
    </citation>
    <scope>NUCLEOTIDE SEQUENCE</scope>
    <source>
        <strain evidence="8">Z-910T</strain>
    </source>
</reference>
<dbReference type="PANTHER" id="PTHR30288:SF0">
    <property type="entry name" value="FLAGELLAR HOOK-ASSOCIATED PROTEIN 2"/>
    <property type="match status" value="1"/>
</dbReference>
<dbReference type="EMBL" id="CP158367">
    <property type="protein sequence ID" value="XBX75386.1"/>
    <property type="molecule type" value="Genomic_DNA"/>
</dbReference>
<comment type="function">
    <text evidence="5">Required for morphogenesis and for the elongation of the flagellar filament by facilitating polymerization of the flagellin monomers at the tip of growing filament. Forms a capping structure, which prevents flagellin subunits (transported through the central channel of the flagellum) from leaking out without polymerization at the distal end.</text>
</comment>
<dbReference type="PANTHER" id="PTHR30288">
    <property type="entry name" value="FLAGELLAR CAP/ASSEMBLY PROTEIN FLID"/>
    <property type="match status" value="1"/>
</dbReference>
<name>A0AAU7VML6_9FIRM</name>
<evidence type="ECO:0000256" key="5">
    <source>
        <dbReference type="RuleBase" id="RU362066"/>
    </source>
</evidence>
<keyword evidence="3" id="KW-0175">Coiled coil</keyword>
<evidence type="ECO:0000256" key="2">
    <source>
        <dbReference type="ARBA" id="ARBA00011255"/>
    </source>
</evidence>
<dbReference type="AlphaFoldDB" id="A0AAU7VML6"/>
<accession>A0AAU7VML6</accession>
<dbReference type="GO" id="GO:0009421">
    <property type="term" value="C:bacterial-type flagellum filament cap"/>
    <property type="evidence" value="ECO:0007669"/>
    <property type="project" value="InterPro"/>
</dbReference>
<sequence length="476" mass="54080">MRIGGMGSGMDTEYMLQQIMKAERMPLDRLHQQKQVLEWKQEDYRELNSQMFAFRNTVNDMTRRSNMMQRATSSTNENVATASATRDAQDGHYRVKADKLAERSHAQSDVMGIEEGQSLDEVKLSETNFMEEGFEGTVTINGAEIEVSSETTVEEFITAVNESDANVQMFYDSGQDRLFLSSNDTGEGEITISLDGQPISGVNEADKFFSVRPGNDAEVQINGFTLNPSENEFAFGGVNYSITETGETTVNVGLDHDNMYEQIENFVEEYNKLLLNTNEKLKEPIHRDYPPLTDTQKEQLSDREIEQWEELSRTGHLRNDAILNQSVHSLRRATSERMEGEFDSLSAIGITTGDYREGGILHIDETKLREAIESDPEGVFELFSGNENSDGIVKGINDSLTNSMDRIGHRAGRGEGIDRTSYIGRSLRDIDNRIDRMEDRLERVEERHWKQFTAMEKALYEMHSQGNWLHQQLVGM</sequence>
<evidence type="ECO:0000256" key="4">
    <source>
        <dbReference type="ARBA" id="ARBA00023143"/>
    </source>
</evidence>
<proteinExistence type="inferred from homology"/>
<keyword evidence="5" id="KW-0964">Secreted</keyword>
<keyword evidence="4 5" id="KW-0975">Bacterial flagellum</keyword>
<evidence type="ECO:0000256" key="3">
    <source>
        <dbReference type="ARBA" id="ARBA00023054"/>
    </source>
</evidence>
<keyword evidence="8" id="KW-0969">Cilium</keyword>
<feature type="domain" description="Flagellar hook-associated protein 2 C-terminal" evidence="7">
    <location>
        <begin position="214"/>
        <end position="463"/>
    </location>
</feature>
<dbReference type="GO" id="GO:0071973">
    <property type="term" value="P:bacterial-type flagellum-dependent cell motility"/>
    <property type="evidence" value="ECO:0007669"/>
    <property type="project" value="TreeGrafter"/>
</dbReference>
<evidence type="ECO:0000256" key="1">
    <source>
        <dbReference type="ARBA" id="ARBA00009764"/>
    </source>
</evidence>
<comment type="subcellular location">
    <subcellularLocation>
        <location evidence="5">Secreted</location>
    </subcellularLocation>
    <subcellularLocation>
        <location evidence="5">Bacterial flagellum</location>
    </subcellularLocation>
</comment>
<dbReference type="GO" id="GO:0005576">
    <property type="term" value="C:extracellular region"/>
    <property type="evidence" value="ECO:0007669"/>
    <property type="project" value="UniProtKB-SubCell"/>
</dbReference>
<dbReference type="GO" id="GO:0009424">
    <property type="term" value="C:bacterial-type flagellum hook"/>
    <property type="evidence" value="ECO:0007669"/>
    <property type="project" value="UniProtKB-UniRule"/>
</dbReference>
<gene>
    <name evidence="8" type="primary">fliD</name>
    <name evidence="8" type="ORF">PRVXT_000505</name>
</gene>
<dbReference type="GO" id="GO:0007155">
    <property type="term" value="P:cell adhesion"/>
    <property type="evidence" value="ECO:0007669"/>
    <property type="project" value="InterPro"/>
</dbReference>
<feature type="domain" description="Flagellar hook-associated protein 2 N-terminal" evidence="6">
    <location>
        <begin position="8"/>
        <end position="103"/>
    </location>
</feature>
<evidence type="ECO:0000313" key="8">
    <source>
        <dbReference type="EMBL" id="XBX75386.1"/>
    </source>
</evidence>
<dbReference type="InterPro" id="IPR040026">
    <property type="entry name" value="FliD"/>
</dbReference>
<dbReference type="InterPro" id="IPR003481">
    <property type="entry name" value="FliD_N"/>
</dbReference>
<comment type="similarity">
    <text evidence="1 5">Belongs to the FliD family.</text>
</comment>
<reference evidence="8" key="1">
    <citation type="journal article" date="2013" name="Extremophiles">
        <title>Proteinivorax tanatarense gen. nov., sp. nov., an anaerobic, haloalkaliphilic, proteolytic bacterium isolated from a decaying algal bloom, and proposal of Proteinivoraceae fam. nov.</title>
        <authorList>
            <person name="Kevbrin V."/>
            <person name="Boltyanskaya Y."/>
            <person name="Zhilina T."/>
            <person name="Kolganova T."/>
            <person name="Lavrentjeva E."/>
            <person name="Kuznetsov B."/>
        </authorList>
    </citation>
    <scope>NUCLEOTIDE SEQUENCE</scope>
    <source>
        <strain evidence="8">Z-910T</strain>
    </source>
</reference>
<dbReference type="RefSeq" id="WP_350344131.1">
    <property type="nucleotide sequence ID" value="NZ_CP158367.1"/>
</dbReference>
<dbReference type="Pfam" id="PF02465">
    <property type="entry name" value="FliD_N"/>
    <property type="match status" value="1"/>
</dbReference>
<dbReference type="InterPro" id="IPR010809">
    <property type="entry name" value="FliD_C"/>
</dbReference>
<evidence type="ECO:0000259" key="6">
    <source>
        <dbReference type="Pfam" id="PF02465"/>
    </source>
</evidence>
<dbReference type="Pfam" id="PF07195">
    <property type="entry name" value="FliD_C"/>
    <property type="match status" value="1"/>
</dbReference>